<comment type="caution">
    <text evidence="1">The sequence shown here is derived from an EMBL/GenBank/DDBJ whole genome shotgun (WGS) entry which is preliminary data.</text>
</comment>
<keyword evidence="2" id="KW-1185">Reference proteome</keyword>
<dbReference type="RefSeq" id="XP_018707437.1">
    <property type="nucleotide sequence ID" value="XM_018845714.1"/>
</dbReference>
<dbReference type="EMBL" id="AZHB01000003">
    <property type="protein sequence ID" value="OAA71556.1"/>
    <property type="molecule type" value="Genomic_DNA"/>
</dbReference>
<gene>
    <name evidence="1" type="ORF">ISF_02107</name>
</gene>
<name>A0A168CMD7_CORFA</name>
<dbReference type="Proteomes" id="UP000076744">
    <property type="component" value="Unassembled WGS sequence"/>
</dbReference>
<dbReference type="SUPFAM" id="SSF57850">
    <property type="entry name" value="RING/U-box"/>
    <property type="match status" value="1"/>
</dbReference>
<protein>
    <submittedName>
        <fullName evidence="1">Zinc finger, RING/FYVE/PHD-type</fullName>
    </submittedName>
</protein>
<proteinExistence type="predicted"/>
<accession>A0A168CMD7</accession>
<sequence length="722" mass="80167">MSIRARPILPNFFWPGDYSQAGPANWSRNNSYPAQWHAEATEKPAVQEETGIPEEAWVRHLRGVFVNFGPGATVAYVAMPWDSSAVRLSRLPKGSLGSNIAGIFHQLGFQVLEANINPLPSGSQGDVADITMDDPAFAQQVVDIMAEDETCELNAERVVPYHNRAARFDAITRNKVSCSWHKPIRSITINYASEDTAWKVYNGFARGDYRIFQSRVRPTRPKPFSQPSDGLADSMWELKIDNVPASASRRDISEEIDVRCRPANEHDINLSSLSYNSPLEASVDQIVKKLSLIGPLDPTVTTASDTFSRRSKLTVRFVDVDHATEAVKKLDNTPLPFFPQGKLTVQQVSTIRTQISERVYEAASQDIEALYGSWKKDFVYTTISPPRKGSNFCRVKFEGQLHDKVVSAHAEFASIVAGELLTEDGGALWAASIATNAWAYNELRSLEKKHGILILIDKQQRTLRMLGPREMFGTARADIAKVCSQDPRLEFSIGMDPADADAVPWLLGGGYQHIRNVVGEDKVALDVASQPRRLIVSGSDVDLQVAQMLWSTRSKQQQQQQHPGVGVDPEICTLCGHMAEDSVYTRCRHLYCVTCFEAMCLSCAGTPARTPAVRCYGNGGKCKELLTLAAIQENVSSSALERIFERMFTTYLSSNSDCYRHCPGSTCEQVYRVKPLAEGAKPATEFEFNCPKCLVAICSRCHVSHDTLHCPFVETEEGEDSW</sequence>
<dbReference type="OrthoDB" id="1431934at2759"/>
<dbReference type="STRING" id="1081104.A0A168CMD7"/>
<dbReference type="GeneID" id="30018399"/>
<evidence type="ECO:0000313" key="2">
    <source>
        <dbReference type="Proteomes" id="UP000076744"/>
    </source>
</evidence>
<dbReference type="AlphaFoldDB" id="A0A168CMD7"/>
<dbReference type="CDD" id="cd20335">
    <property type="entry name" value="BRcat_RBR"/>
    <property type="match status" value="1"/>
</dbReference>
<evidence type="ECO:0000313" key="1">
    <source>
        <dbReference type="EMBL" id="OAA71556.1"/>
    </source>
</evidence>
<reference evidence="1 2" key="1">
    <citation type="journal article" date="2016" name="Genome Biol. Evol.">
        <title>Divergent and convergent evolution of fungal pathogenicity.</title>
        <authorList>
            <person name="Shang Y."/>
            <person name="Xiao G."/>
            <person name="Zheng P."/>
            <person name="Cen K."/>
            <person name="Zhan S."/>
            <person name="Wang C."/>
        </authorList>
    </citation>
    <scope>NUCLEOTIDE SEQUENCE [LARGE SCALE GENOMIC DNA]</scope>
    <source>
        <strain evidence="1 2">ARSEF 2679</strain>
    </source>
</reference>
<organism evidence="1 2">
    <name type="scientific">Cordyceps fumosorosea (strain ARSEF 2679)</name>
    <name type="common">Isaria fumosorosea</name>
    <dbReference type="NCBI Taxonomy" id="1081104"/>
    <lineage>
        <taxon>Eukaryota</taxon>
        <taxon>Fungi</taxon>
        <taxon>Dikarya</taxon>
        <taxon>Ascomycota</taxon>
        <taxon>Pezizomycotina</taxon>
        <taxon>Sordariomycetes</taxon>
        <taxon>Hypocreomycetidae</taxon>
        <taxon>Hypocreales</taxon>
        <taxon>Cordycipitaceae</taxon>
        <taxon>Cordyceps</taxon>
    </lineage>
</organism>